<proteinExistence type="predicted"/>
<feature type="compositionally biased region" description="Basic and acidic residues" evidence="1">
    <location>
        <begin position="15"/>
        <end position="24"/>
    </location>
</feature>
<feature type="region of interest" description="Disordered" evidence="1">
    <location>
        <begin position="71"/>
        <end position="108"/>
    </location>
</feature>
<accession>A0A2T7NZ87</accession>
<evidence type="ECO:0000313" key="2">
    <source>
        <dbReference type="EMBL" id="PVD26492.1"/>
    </source>
</evidence>
<dbReference type="EMBL" id="PZQS01000008">
    <property type="protein sequence ID" value="PVD26492.1"/>
    <property type="molecule type" value="Genomic_DNA"/>
</dbReference>
<protein>
    <submittedName>
        <fullName evidence="2">Uncharacterized protein</fullName>
    </submittedName>
</protein>
<dbReference type="AlphaFoldDB" id="A0A2T7NZ87"/>
<feature type="compositionally biased region" description="Low complexity" evidence="1">
    <location>
        <begin position="96"/>
        <end position="108"/>
    </location>
</feature>
<organism evidence="2 3">
    <name type="scientific">Pomacea canaliculata</name>
    <name type="common">Golden apple snail</name>
    <dbReference type="NCBI Taxonomy" id="400727"/>
    <lineage>
        <taxon>Eukaryota</taxon>
        <taxon>Metazoa</taxon>
        <taxon>Spiralia</taxon>
        <taxon>Lophotrochozoa</taxon>
        <taxon>Mollusca</taxon>
        <taxon>Gastropoda</taxon>
        <taxon>Caenogastropoda</taxon>
        <taxon>Architaenioglossa</taxon>
        <taxon>Ampullarioidea</taxon>
        <taxon>Ampullariidae</taxon>
        <taxon>Pomacea</taxon>
    </lineage>
</organism>
<evidence type="ECO:0000256" key="1">
    <source>
        <dbReference type="SAM" id="MobiDB-lite"/>
    </source>
</evidence>
<name>A0A2T7NZ87_POMCA</name>
<reference evidence="2 3" key="1">
    <citation type="submission" date="2018-04" db="EMBL/GenBank/DDBJ databases">
        <title>The genome of golden apple snail Pomacea canaliculata provides insight into stress tolerance and invasive adaptation.</title>
        <authorList>
            <person name="Liu C."/>
            <person name="Liu B."/>
            <person name="Ren Y."/>
            <person name="Zhang Y."/>
            <person name="Wang H."/>
            <person name="Li S."/>
            <person name="Jiang F."/>
            <person name="Yin L."/>
            <person name="Zhang G."/>
            <person name="Qian W."/>
            <person name="Fan W."/>
        </authorList>
    </citation>
    <scope>NUCLEOTIDE SEQUENCE [LARGE SCALE GENOMIC DNA]</scope>
    <source>
        <strain evidence="2">SZHN2017</strain>
        <tissue evidence="2">Muscle</tissue>
    </source>
</reference>
<sequence length="182" mass="20472">MIIVLQLVFVASHAPEREEDHTTPIDEGEDDRDGEAVAANRHWSRLKCILSPHFTSPHLIFTAEGVNRGDNRRDLRVSRRHAPCPGNSSTKKPRHSTTPDTTPASPPNLLSYTSLLPDLPLSLSTPVSESRTRYSNIQTYTLTELVNTLFLLPASQVVKCAWFRNGQLAEKCYPHIMHRPQL</sequence>
<dbReference type="Proteomes" id="UP000245119">
    <property type="component" value="Linkage Group LG8"/>
</dbReference>
<evidence type="ECO:0000313" key="3">
    <source>
        <dbReference type="Proteomes" id="UP000245119"/>
    </source>
</evidence>
<feature type="region of interest" description="Disordered" evidence="1">
    <location>
        <begin position="15"/>
        <end position="37"/>
    </location>
</feature>
<comment type="caution">
    <text evidence="2">The sequence shown here is derived from an EMBL/GenBank/DDBJ whole genome shotgun (WGS) entry which is preliminary data.</text>
</comment>
<keyword evidence="3" id="KW-1185">Reference proteome</keyword>
<gene>
    <name evidence="2" type="ORF">C0Q70_14169</name>
</gene>